<dbReference type="EMBL" id="CP163429">
    <property type="protein sequence ID" value="XDP94541.1"/>
    <property type="molecule type" value="Genomic_DNA"/>
</dbReference>
<dbReference type="AlphaFoldDB" id="A0AB39LKJ1"/>
<organism evidence="1">
    <name type="scientific">Streptomyces sp. R02</name>
    <dbReference type="NCBI Taxonomy" id="3238623"/>
    <lineage>
        <taxon>Bacteria</taxon>
        <taxon>Bacillati</taxon>
        <taxon>Actinomycetota</taxon>
        <taxon>Actinomycetes</taxon>
        <taxon>Kitasatosporales</taxon>
        <taxon>Streptomycetaceae</taxon>
        <taxon>Streptomyces</taxon>
    </lineage>
</organism>
<accession>A0AB39LKJ1</accession>
<sequence length="85" mass="9316">MTFTITSLAERPDRWPAVRDMVDSRPVFVTENLVGATFFPRIAAELPAYVLYAEDEDGEVVATAHSVPFALHAPGRGDLPARRCG</sequence>
<protein>
    <recommendedName>
        <fullName evidence="2">GNAT family N-acetyltransferase</fullName>
    </recommendedName>
</protein>
<gene>
    <name evidence="1" type="ORF">AB5J57_13820</name>
</gene>
<name>A0AB39LKJ1_9ACTN</name>
<evidence type="ECO:0008006" key="2">
    <source>
        <dbReference type="Google" id="ProtNLM"/>
    </source>
</evidence>
<reference evidence="1" key="1">
    <citation type="submission" date="2024-07" db="EMBL/GenBank/DDBJ databases">
        <authorList>
            <person name="Yu S.T."/>
        </authorList>
    </citation>
    <scope>NUCLEOTIDE SEQUENCE</scope>
    <source>
        <strain evidence="1">R02</strain>
    </source>
</reference>
<evidence type="ECO:0000313" key="1">
    <source>
        <dbReference type="EMBL" id="XDP94541.1"/>
    </source>
</evidence>
<proteinExistence type="predicted"/>
<dbReference type="RefSeq" id="WP_369156311.1">
    <property type="nucleotide sequence ID" value="NZ_CP163429.1"/>
</dbReference>